<gene>
    <name evidence="2" type="ORF">E2C01_004703</name>
</gene>
<comment type="caution">
    <text evidence="2">The sequence shown here is derived from an EMBL/GenBank/DDBJ whole genome shotgun (WGS) entry which is preliminary data.</text>
</comment>
<evidence type="ECO:0000256" key="1">
    <source>
        <dbReference type="SAM" id="MobiDB-lite"/>
    </source>
</evidence>
<accession>A0A5B7CUM4</accession>
<organism evidence="2 3">
    <name type="scientific">Portunus trituberculatus</name>
    <name type="common">Swimming crab</name>
    <name type="synonym">Neptunus trituberculatus</name>
    <dbReference type="NCBI Taxonomy" id="210409"/>
    <lineage>
        <taxon>Eukaryota</taxon>
        <taxon>Metazoa</taxon>
        <taxon>Ecdysozoa</taxon>
        <taxon>Arthropoda</taxon>
        <taxon>Crustacea</taxon>
        <taxon>Multicrustacea</taxon>
        <taxon>Malacostraca</taxon>
        <taxon>Eumalacostraca</taxon>
        <taxon>Eucarida</taxon>
        <taxon>Decapoda</taxon>
        <taxon>Pleocyemata</taxon>
        <taxon>Brachyura</taxon>
        <taxon>Eubrachyura</taxon>
        <taxon>Portunoidea</taxon>
        <taxon>Portunidae</taxon>
        <taxon>Portuninae</taxon>
        <taxon>Portunus</taxon>
    </lineage>
</organism>
<dbReference type="EMBL" id="VSRR010000194">
    <property type="protein sequence ID" value="MPC12026.1"/>
    <property type="molecule type" value="Genomic_DNA"/>
</dbReference>
<name>A0A5B7CUM4_PORTR</name>
<dbReference type="AlphaFoldDB" id="A0A5B7CUM4"/>
<protein>
    <submittedName>
        <fullName evidence="2">Uncharacterized protein</fullName>
    </submittedName>
</protein>
<feature type="compositionally biased region" description="Basic residues" evidence="1">
    <location>
        <begin position="108"/>
        <end position="118"/>
    </location>
</feature>
<evidence type="ECO:0000313" key="2">
    <source>
        <dbReference type="EMBL" id="MPC12026.1"/>
    </source>
</evidence>
<evidence type="ECO:0000313" key="3">
    <source>
        <dbReference type="Proteomes" id="UP000324222"/>
    </source>
</evidence>
<sequence length="118" mass="13208">MKNRSIFLISIASDCQHSALTDIPLEKLPSYYTGLESTGGVLAPFLSGSLNQTPVGAGVPTQRQERWQALRVAQPARSRQRLYLVPLNKAILSPGEVEDQRAATHSTRSPRTRRRRRR</sequence>
<dbReference type="Proteomes" id="UP000324222">
    <property type="component" value="Unassembled WGS sequence"/>
</dbReference>
<reference evidence="2 3" key="1">
    <citation type="submission" date="2019-05" db="EMBL/GenBank/DDBJ databases">
        <title>Another draft genome of Portunus trituberculatus and its Hox gene families provides insights of decapod evolution.</title>
        <authorList>
            <person name="Jeong J.-H."/>
            <person name="Song I."/>
            <person name="Kim S."/>
            <person name="Choi T."/>
            <person name="Kim D."/>
            <person name="Ryu S."/>
            <person name="Kim W."/>
        </authorList>
    </citation>
    <scope>NUCLEOTIDE SEQUENCE [LARGE SCALE GENOMIC DNA]</scope>
    <source>
        <tissue evidence="2">Muscle</tissue>
    </source>
</reference>
<keyword evidence="3" id="KW-1185">Reference proteome</keyword>
<proteinExistence type="predicted"/>
<feature type="region of interest" description="Disordered" evidence="1">
    <location>
        <begin position="95"/>
        <end position="118"/>
    </location>
</feature>